<dbReference type="RefSeq" id="WP_129303296.1">
    <property type="nucleotide sequence ID" value="NZ_CAYEUZ010000002.1"/>
</dbReference>
<accession>A0A4Q2AMM3</accession>
<protein>
    <submittedName>
        <fullName evidence="1">Uncharacterized protein</fullName>
    </submittedName>
</protein>
<dbReference type="OrthoDB" id="2233743at2"/>
<dbReference type="Gene3D" id="1.10.10.60">
    <property type="entry name" value="Homeodomain-like"/>
    <property type="match status" value="1"/>
</dbReference>
<dbReference type="Proteomes" id="UP000289316">
    <property type="component" value="Unassembled WGS sequence"/>
</dbReference>
<organism evidence="1 2">
    <name type="scientific">Ligilactobacillus murinus</name>
    <dbReference type="NCBI Taxonomy" id="1622"/>
    <lineage>
        <taxon>Bacteria</taxon>
        <taxon>Bacillati</taxon>
        <taxon>Bacillota</taxon>
        <taxon>Bacilli</taxon>
        <taxon>Lactobacillales</taxon>
        <taxon>Lactobacillaceae</taxon>
        <taxon>Ligilactobacillus</taxon>
    </lineage>
</organism>
<dbReference type="AlphaFoldDB" id="A0A4Q2AMM3"/>
<dbReference type="EMBL" id="QZFR01000055">
    <property type="protein sequence ID" value="RXV70697.1"/>
    <property type="molecule type" value="Genomic_DNA"/>
</dbReference>
<proteinExistence type="predicted"/>
<sequence length="115" mass="13630">MGKTVKQIAEEYGMSPANIYYHLTRLGIKKEKDKYKNPNIYSGKDLDILCQRLEKINEHKLNRENVDYWKNKSRKLGNENKKLKRTVKSLTNIKNELEILDKLVDTELIYEEKGE</sequence>
<reference evidence="1 2" key="1">
    <citation type="submission" date="2018-09" db="EMBL/GenBank/DDBJ databases">
        <title>Murine metabolic-syndrome-specific gut microbial biobank.</title>
        <authorList>
            <person name="Liu C."/>
        </authorList>
    </citation>
    <scope>NUCLEOTIDE SEQUENCE [LARGE SCALE GENOMIC DNA]</scope>
    <source>
        <strain evidence="1 2">C-30</strain>
    </source>
</reference>
<evidence type="ECO:0000313" key="2">
    <source>
        <dbReference type="Proteomes" id="UP000289316"/>
    </source>
</evidence>
<evidence type="ECO:0000313" key="1">
    <source>
        <dbReference type="EMBL" id="RXV70697.1"/>
    </source>
</evidence>
<comment type="caution">
    <text evidence="1">The sequence shown here is derived from an EMBL/GenBank/DDBJ whole genome shotgun (WGS) entry which is preliminary data.</text>
</comment>
<gene>
    <name evidence="1" type="ORF">D6C19_07665</name>
</gene>
<name>A0A4Q2AMM3_9LACO</name>